<dbReference type="AlphaFoldDB" id="A0A6A6GUX5"/>
<dbReference type="Gene3D" id="3.40.50.1820">
    <property type="entry name" value="alpha/beta hydrolase"/>
    <property type="match status" value="1"/>
</dbReference>
<sequence length="540" mass="59234">MRTLFSVVICGVAWAVVVLAQVQPDSKSPVVDLGYAKYFGTRSERFGVNTWFGIRYAIPPTGELRWQAPQDIESKNSYSSSQIINATIEGPQCYQGEPAWSHGAEATSPTGSSEDCLLLDVTTPMKPSSERLPVVVLIHGGGYVQGNSEDNPGYALVNQSNGGLVYVTIQYRLGALGFLSSSAVRADGVANAGLLDQRAALGWVQRHIGAFGGDPHKVTIWGGSAGGGSVVSQLMLYGGEINPPFRSAIAEYPWMQPYHPDSVLEDQYHELLNATSCDSLFCLRALSTSELVTATQATYGQGYWAIPEGHYGYGDFYYGPAVDGNIIRELPSQAFKQGHFSKVPFLTDHDGYEGVVFTNKSEKTVAEEIADLHKLFPYAKQSFFNELFKLYPRDDFNSTFYQRQQIFGDFIIDCPTYAIASAYADRGLPTWKMIFDAGTQLHGATGTFLFAPPGTPEAVGVNETLGYIMRDYFLSFVINLDPNTESLSNTSKPFWPMYQAPSSSRFSVMDVNVTNLGVREDFDAAPKCDFFAGQSYAVRN</sequence>
<dbReference type="SUPFAM" id="SSF53474">
    <property type="entry name" value="alpha/beta-Hydrolases"/>
    <property type="match status" value="1"/>
</dbReference>
<dbReference type="InterPro" id="IPR019826">
    <property type="entry name" value="Carboxylesterase_B_AS"/>
</dbReference>
<reference evidence="8" key="1">
    <citation type="journal article" date="2020" name="Stud. Mycol.">
        <title>101 Dothideomycetes genomes: a test case for predicting lifestyles and emergence of pathogens.</title>
        <authorList>
            <person name="Haridas S."/>
            <person name="Albert R."/>
            <person name="Binder M."/>
            <person name="Bloem J."/>
            <person name="Labutti K."/>
            <person name="Salamov A."/>
            <person name="Andreopoulos B."/>
            <person name="Baker S."/>
            <person name="Barry K."/>
            <person name="Bills G."/>
            <person name="Bluhm B."/>
            <person name="Cannon C."/>
            <person name="Castanera R."/>
            <person name="Culley D."/>
            <person name="Daum C."/>
            <person name="Ezra D."/>
            <person name="Gonzalez J."/>
            <person name="Henrissat B."/>
            <person name="Kuo A."/>
            <person name="Liang C."/>
            <person name="Lipzen A."/>
            <person name="Lutzoni F."/>
            <person name="Magnuson J."/>
            <person name="Mondo S."/>
            <person name="Nolan M."/>
            <person name="Ohm R."/>
            <person name="Pangilinan J."/>
            <person name="Park H.-J."/>
            <person name="Ramirez L."/>
            <person name="Alfaro M."/>
            <person name="Sun H."/>
            <person name="Tritt A."/>
            <person name="Yoshinaga Y."/>
            <person name="Zwiers L.-H."/>
            <person name="Turgeon B."/>
            <person name="Goodwin S."/>
            <person name="Spatafora J."/>
            <person name="Crous P."/>
            <person name="Grigoriev I."/>
        </authorList>
    </citation>
    <scope>NUCLEOTIDE SEQUENCE</scope>
    <source>
        <strain evidence="8">Tuck. ex Michener</strain>
    </source>
</reference>
<evidence type="ECO:0000256" key="4">
    <source>
        <dbReference type="ARBA" id="ARBA00022801"/>
    </source>
</evidence>
<dbReference type="PROSITE" id="PS00032">
    <property type="entry name" value="ANTENNAPEDIA"/>
    <property type="match status" value="1"/>
</dbReference>
<evidence type="ECO:0000256" key="1">
    <source>
        <dbReference type="ARBA" id="ARBA00004123"/>
    </source>
</evidence>
<evidence type="ECO:0000256" key="6">
    <source>
        <dbReference type="RuleBase" id="RU361235"/>
    </source>
</evidence>
<dbReference type="GO" id="GO:0003677">
    <property type="term" value="F:DNA binding"/>
    <property type="evidence" value="ECO:0007669"/>
    <property type="project" value="InterPro"/>
</dbReference>
<dbReference type="InterPro" id="IPR002018">
    <property type="entry name" value="CarbesteraseB"/>
</dbReference>
<dbReference type="PROSITE" id="PS00122">
    <property type="entry name" value="CARBOXYLESTERASE_B_1"/>
    <property type="match status" value="1"/>
</dbReference>
<dbReference type="GO" id="GO:0003700">
    <property type="term" value="F:DNA-binding transcription factor activity"/>
    <property type="evidence" value="ECO:0007669"/>
    <property type="project" value="InterPro"/>
</dbReference>
<comment type="similarity">
    <text evidence="2 6">Belongs to the type-B carboxylesterase/lipase family.</text>
</comment>
<dbReference type="GO" id="GO:0016787">
    <property type="term" value="F:hydrolase activity"/>
    <property type="evidence" value="ECO:0007669"/>
    <property type="project" value="UniProtKB-KW"/>
</dbReference>
<proteinExistence type="inferred from homology"/>
<accession>A0A6A6GUX5</accession>
<evidence type="ECO:0000313" key="8">
    <source>
        <dbReference type="EMBL" id="KAF2229574.1"/>
    </source>
</evidence>
<comment type="subcellular location">
    <subcellularLocation>
        <location evidence="1">Nucleus</location>
    </subcellularLocation>
</comment>
<keyword evidence="4 6" id="KW-0378">Hydrolase</keyword>
<keyword evidence="5" id="KW-0539">Nucleus</keyword>
<dbReference type="PANTHER" id="PTHR11559">
    <property type="entry name" value="CARBOXYLESTERASE"/>
    <property type="match status" value="1"/>
</dbReference>
<evidence type="ECO:0000256" key="3">
    <source>
        <dbReference type="ARBA" id="ARBA00022473"/>
    </source>
</evidence>
<dbReference type="InterPro" id="IPR001827">
    <property type="entry name" value="Homeobox_Antennapedia_CS"/>
</dbReference>
<dbReference type="Pfam" id="PF00135">
    <property type="entry name" value="COesterase"/>
    <property type="match status" value="1"/>
</dbReference>
<evidence type="ECO:0000256" key="5">
    <source>
        <dbReference type="ARBA" id="ARBA00023242"/>
    </source>
</evidence>
<evidence type="ECO:0000259" key="7">
    <source>
        <dbReference type="Pfam" id="PF00135"/>
    </source>
</evidence>
<keyword evidence="3" id="KW-0217">Developmental protein</keyword>
<feature type="domain" description="Carboxylesterase type B" evidence="7">
    <location>
        <begin position="29"/>
        <end position="512"/>
    </location>
</feature>
<organism evidence="8 9">
    <name type="scientific">Viridothelium virens</name>
    <name type="common">Speckled blister lichen</name>
    <name type="synonym">Trypethelium virens</name>
    <dbReference type="NCBI Taxonomy" id="1048519"/>
    <lineage>
        <taxon>Eukaryota</taxon>
        <taxon>Fungi</taxon>
        <taxon>Dikarya</taxon>
        <taxon>Ascomycota</taxon>
        <taxon>Pezizomycotina</taxon>
        <taxon>Dothideomycetes</taxon>
        <taxon>Dothideomycetes incertae sedis</taxon>
        <taxon>Trypetheliales</taxon>
        <taxon>Trypetheliaceae</taxon>
        <taxon>Viridothelium</taxon>
    </lineage>
</organism>
<dbReference type="EMBL" id="ML991859">
    <property type="protein sequence ID" value="KAF2229574.1"/>
    <property type="molecule type" value="Genomic_DNA"/>
</dbReference>
<evidence type="ECO:0000256" key="2">
    <source>
        <dbReference type="ARBA" id="ARBA00005964"/>
    </source>
</evidence>
<keyword evidence="6" id="KW-0732">Signal</keyword>
<keyword evidence="9" id="KW-1185">Reference proteome</keyword>
<gene>
    <name evidence="8" type="ORF">EV356DRAFT_510398</name>
</gene>
<dbReference type="OrthoDB" id="408631at2759"/>
<dbReference type="InterPro" id="IPR050309">
    <property type="entry name" value="Type-B_Carboxylest/Lipase"/>
</dbReference>
<name>A0A6A6GUX5_VIRVR</name>
<dbReference type="InterPro" id="IPR029058">
    <property type="entry name" value="AB_hydrolase_fold"/>
</dbReference>
<dbReference type="EC" id="3.1.1.-" evidence="6"/>
<evidence type="ECO:0000313" key="9">
    <source>
        <dbReference type="Proteomes" id="UP000800092"/>
    </source>
</evidence>
<dbReference type="GO" id="GO:0005634">
    <property type="term" value="C:nucleus"/>
    <property type="evidence" value="ECO:0007669"/>
    <property type="project" value="UniProtKB-SubCell"/>
</dbReference>
<protein>
    <recommendedName>
        <fullName evidence="6">Carboxylic ester hydrolase</fullName>
        <ecNumber evidence="6">3.1.1.-</ecNumber>
    </recommendedName>
</protein>
<dbReference type="Proteomes" id="UP000800092">
    <property type="component" value="Unassembled WGS sequence"/>
</dbReference>
<feature type="chain" id="PRO_5025716580" description="Carboxylic ester hydrolase" evidence="6">
    <location>
        <begin position="21"/>
        <end position="540"/>
    </location>
</feature>
<feature type="signal peptide" evidence="6">
    <location>
        <begin position="1"/>
        <end position="20"/>
    </location>
</feature>